<proteinExistence type="predicted"/>
<dbReference type="Gene3D" id="1.25.40.10">
    <property type="entry name" value="Tetratricopeptide repeat domain"/>
    <property type="match status" value="1"/>
</dbReference>
<reference evidence="1 2" key="1">
    <citation type="submission" date="2018-06" db="EMBL/GenBank/DDBJ databases">
        <title>Whole genome sequencing of a novel hydrocarbon degrading bacterial strain, PW21 isolated from oil contaminated produced water sample.</title>
        <authorList>
            <person name="Nagkirti P."/>
            <person name="Shaikh A."/>
            <person name="Gowdaman V."/>
            <person name="Engineer A.E."/>
            <person name="Dagar S."/>
            <person name="Dhakephalkar P.K."/>
        </authorList>
    </citation>
    <scope>NUCLEOTIDE SEQUENCE [LARGE SCALE GENOMIC DNA]</scope>
    <source>
        <strain evidence="1 2">PW21</strain>
    </source>
</reference>
<name>A0A2W5XT04_9MICO</name>
<dbReference type="InterPro" id="IPR011990">
    <property type="entry name" value="TPR-like_helical_dom_sf"/>
</dbReference>
<comment type="caution">
    <text evidence="1">The sequence shown here is derived from an EMBL/GenBank/DDBJ whole genome shotgun (WGS) entry which is preliminary data.</text>
</comment>
<evidence type="ECO:0000313" key="2">
    <source>
        <dbReference type="Proteomes" id="UP000248783"/>
    </source>
</evidence>
<dbReference type="SUPFAM" id="SSF48452">
    <property type="entry name" value="TPR-like"/>
    <property type="match status" value="1"/>
</dbReference>
<dbReference type="SMART" id="SM00028">
    <property type="entry name" value="TPR"/>
    <property type="match status" value="2"/>
</dbReference>
<dbReference type="RefSeq" id="WP_111250911.1">
    <property type="nucleotide sequence ID" value="NZ_QKWH01000005.1"/>
</dbReference>
<protein>
    <submittedName>
        <fullName evidence="1">Uncharacterized protein</fullName>
    </submittedName>
</protein>
<dbReference type="EMBL" id="QKWH01000005">
    <property type="protein sequence ID" value="PZR53118.1"/>
    <property type="molecule type" value="Genomic_DNA"/>
</dbReference>
<dbReference type="Proteomes" id="UP000248783">
    <property type="component" value="Unassembled WGS sequence"/>
</dbReference>
<evidence type="ECO:0000313" key="1">
    <source>
        <dbReference type="EMBL" id="PZR53118.1"/>
    </source>
</evidence>
<dbReference type="InterPro" id="IPR019734">
    <property type="entry name" value="TPR_rpt"/>
</dbReference>
<dbReference type="AlphaFoldDB" id="A0A2W5XT04"/>
<keyword evidence="2" id="KW-1185">Reference proteome</keyword>
<accession>A0A2W5XT04</accession>
<dbReference type="Pfam" id="PF13424">
    <property type="entry name" value="TPR_12"/>
    <property type="match status" value="1"/>
</dbReference>
<organism evidence="1 2">
    <name type="scientific">Xylanimonas oleitrophica</name>
    <dbReference type="NCBI Taxonomy" id="2607479"/>
    <lineage>
        <taxon>Bacteria</taxon>
        <taxon>Bacillati</taxon>
        <taxon>Actinomycetota</taxon>
        <taxon>Actinomycetes</taxon>
        <taxon>Micrococcales</taxon>
        <taxon>Promicromonosporaceae</taxon>
        <taxon>Xylanimonas</taxon>
    </lineage>
</organism>
<gene>
    <name evidence="1" type="ORF">DNL40_08935</name>
</gene>
<sequence length="166" mass="18020">MPSYTIDPVTLREVPDDVGAARAHVAALTARGPDGDAERVFWLRVLGELDEAARLGRAVVQRAEPGTAQHAAALLRLAHVLQWQGRFAEADALFDDALRQARRLEHTALTAFALQHSAKSLFDQRRHAEALDRFTEALRLREADGAPADQIASTRQALAATRAAAG</sequence>